<dbReference type="EMBL" id="BONY01000008">
    <property type="protein sequence ID" value="GIH03628.1"/>
    <property type="molecule type" value="Genomic_DNA"/>
</dbReference>
<comment type="caution">
    <text evidence="8">The sequence shown here is derived from an EMBL/GenBank/DDBJ whole genome shotgun (WGS) entry which is preliminary data.</text>
</comment>
<dbReference type="Pfam" id="PF02417">
    <property type="entry name" value="Chromate_transp"/>
    <property type="match status" value="2"/>
</dbReference>
<dbReference type="GO" id="GO:0005886">
    <property type="term" value="C:plasma membrane"/>
    <property type="evidence" value="ECO:0007669"/>
    <property type="project" value="UniProtKB-SubCell"/>
</dbReference>
<dbReference type="InterPro" id="IPR052518">
    <property type="entry name" value="CHR_Transporter"/>
</dbReference>
<evidence type="ECO:0000313" key="9">
    <source>
        <dbReference type="Proteomes" id="UP000612899"/>
    </source>
</evidence>
<evidence type="ECO:0000256" key="2">
    <source>
        <dbReference type="ARBA" id="ARBA00005262"/>
    </source>
</evidence>
<comment type="similarity">
    <text evidence="2">Belongs to the chromate ion transporter (CHR) (TC 2.A.51) family.</text>
</comment>
<evidence type="ECO:0000256" key="3">
    <source>
        <dbReference type="ARBA" id="ARBA00022475"/>
    </source>
</evidence>
<comment type="subcellular location">
    <subcellularLocation>
        <location evidence="1">Cell membrane</location>
        <topology evidence="1">Multi-pass membrane protein</topology>
    </subcellularLocation>
</comment>
<evidence type="ECO:0000256" key="7">
    <source>
        <dbReference type="SAM" id="Phobius"/>
    </source>
</evidence>
<dbReference type="Proteomes" id="UP000612899">
    <property type="component" value="Unassembled WGS sequence"/>
</dbReference>
<dbReference type="PIRSF" id="PIRSF004810">
    <property type="entry name" value="ChrA"/>
    <property type="match status" value="1"/>
</dbReference>
<feature type="transmembrane region" description="Helical" evidence="7">
    <location>
        <begin position="254"/>
        <end position="275"/>
    </location>
</feature>
<dbReference type="InterPro" id="IPR014047">
    <property type="entry name" value="Chr_Tranpt_l_chain"/>
</dbReference>
<evidence type="ECO:0000313" key="8">
    <source>
        <dbReference type="EMBL" id="GIH03628.1"/>
    </source>
</evidence>
<evidence type="ECO:0000256" key="6">
    <source>
        <dbReference type="ARBA" id="ARBA00023136"/>
    </source>
</evidence>
<dbReference type="InterPro" id="IPR003370">
    <property type="entry name" value="Chromate_transpt"/>
</dbReference>
<keyword evidence="6 7" id="KW-0472">Membrane</keyword>
<dbReference type="PANTHER" id="PTHR43663">
    <property type="entry name" value="CHROMATE TRANSPORT PROTEIN-RELATED"/>
    <property type="match status" value="1"/>
</dbReference>
<feature type="transmembrane region" description="Helical" evidence="7">
    <location>
        <begin position="6"/>
        <end position="25"/>
    </location>
</feature>
<name>A0A8J3VF69_9ACTN</name>
<accession>A0A8J3VF69</accession>
<keyword evidence="3" id="KW-1003">Cell membrane</keyword>
<proteinExistence type="inferred from homology"/>
<feature type="transmembrane region" description="Helical" evidence="7">
    <location>
        <begin position="108"/>
        <end position="127"/>
    </location>
</feature>
<evidence type="ECO:0000256" key="4">
    <source>
        <dbReference type="ARBA" id="ARBA00022692"/>
    </source>
</evidence>
<organism evidence="8 9">
    <name type="scientific">Rhizocola hellebori</name>
    <dbReference type="NCBI Taxonomy" id="1392758"/>
    <lineage>
        <taxon>Bacteria</taxon>
        <taxon>Bacillati</taxon>
        <taxon>Actinomycetota</taxon>
        <taxon>Actinomycetes</taxon>
        <taxon>Micromonosporales</taxon>
        <taxon>Micromonosporaceae</taxon>
        <taxon>Rhizocola</taxon>
    </lineage>
</organism>
<dbReference type="GO" id="GO:0015109">
    <property type="term" value="F:chromate transmembrane transporter activity"/>
    <property type="evidence" value="ECO:0007669"/>
    <property type="project" value="InterPro"/>
</dbReference>
<evidence type="ECO:0000256" key="1">
    <source>
        <dbReference type="ARBA" id="ARBA00004651"/>
    </source>
</evidence>
<dbReference type="NCBIfam" id="TIGR00937">
    <property type="entry name" value="2A51"/>
    <property type="match status" value="1"/>
</dbReference>
<reference evidence="8" key="1">
    <citation type="submission" date="2021-01" db="EMBL/GenBank/DDBJ databases">
        <title>Whole genome shotgun sequence of Rhizocola hellebori NBRC 109834.</title>
        <authorList>
            <person name="Komaki H."/>
            <person name="Tamura T."/>
        </authorList>
    </citation>
    <scope>NUCLEOTIDE SEQUENCE</scope>
    <source>
        <strain evidence="8">NBRC 109834</strain>
    </source>
</reference>
<feature type="transmembrane region" description="Helical" evidence="7">
    <location>
        <begin position="72"/>
        <end position="96"/>
    </location>
</feature>
<gene>
    <name evidence="8" type="primary">chrA</name>
    <name evidence="8" type="ORF">Rhe02_16950</name>
</gene>
<keyword evidence="5 7" id="KW-1133">Transmembrane helix</keyword>
<feature type="transmembrane region" description="Helical" evidence="7">
    <location>
        <begin position="212"/>
        <end position="234"/>
    </location>
</feature>
<feature type="transmembrane region" description="Helical" evidence="7">
    <location>
        <begin position="46"/>
        <end position="66"/>
    </location>
</feature>
<feature type="transmembrane region" description="Helical" evidence="7">
    <location>
        <begin position="281"/>
        <end position="302"/>
    </location>
</feature>
<dbReference type="PANTHER" id="PTHR43663:SF1">
    <property type="entry name" value="CHROMATE TRANSPORTER"/>
    <property type="match status" value="1"/>
</dbReference>
<protein>
    <submittedName>
        <fullName evidence="8">Chromate resistance transporter</fullName>
    </submittedName>
</protein>
<dbReference type="AlphaFoldDB" id="A0A8J3VF69"/>
<evidence type="ECO:0000256" key="5">
    <source>
        <dbReference type="ARBA" id="ARBA00022989"/>
    </source>
</evidence>
<feature type="transmembrane region" description="Helical" evidence="7">
    <location>
        <begin position="139"/>
        <end position="172"/>
    </location>
</feature>
<feature type="transmembrane region" description="Helical" evidence="7">
    <location>
        <begin position="184"/>
        <end position="206"/>
    </location>
</feature>
<keyword evidence="9" id="KW-1185">Reference proteome</keyword>
<feature type="transmembrane region" description="Helical" evidence="7">
    <location>
        <begin position="314"/>
        <end position="333"/>
    </location>
</feature>
<keyword evidence="4 7" id="KW-0812">Transmembrane</keyword>
<sequence length="380" mass="40409">MKVFLGYFLGLGAWGFGGPIATVGYMQRDLVERRKWLSPQDFLDGVALGQAMPGPLAAQVVMWLGFLRARSWGALAAAIAFIAPSFVVVLAVAVAYGRYQGSSLVQALFYGIAPAVMAIIAIAAYKLARMTNRRDWRLWTISVVLAVATAWTGTEIALLFLGSGFVMILVDAPPRWFRRRDRPALTIAPVAAIAWPVKALAAATGAGTLLTLAWFFAKAGALTFGSGLAIVPFLRDGAVHQYHWLTDAQFLDAVAMGLITPGPVVITATFVGYLAAGWQGAIVATVAIFTPIFLGVVLPGPWFLRHRDNAQIQAFVKGATAAAAGAIAGVVVVLSQQIVTDWATAGIAVATLAVLLRWKIKEPYVVAAGAIAGIILHWPW</sequence>